<reference evidence="3" key="1">
    <citation type="journal article" date="2019" name="Int. J. Syst. Evol. Microbiol.">
        <title>The Global Catalogue of Microorganisms (GCM) 10K type strain sequencing project: providing services to taxonomists for standard genome sequencing and annotation.</title>
        <authorList>
            <consortium name="The Broad Institute Genomics Platform"/>
            <consortium name="The Broad Institute Genome Sequencing Center for Infectious Disease"/>
            <person name="Wu L."/>
            <person name="Ma J."/>
        </authorList>
    </citation>
    <scope>NUCLEOTIDE SEQUENCE [LARGE SCALE GENOMIC DNA]</scope>
    <source>
        <strain evidence="3">JCM 14370</strain>
    </source>
</reference>
<dbReference type="Pfam" id="PF07883">
    <property type="entry name" value="Cupin_2"/>
    <property type="match status" value="1"/>
</dbReference>
<keyword evidence="3" id="KW-1185">Reference proteome</keyword>
<evidence type="ECO:0000259" key="1">
    <source>
        <dbReference type="Pfam" id="PF07883"/>
    </source>
</evidence>
<name>A0ABQ2D8I1_9DEIO</name>
<gene>
    <name evidence="2" type="ORF">GCM10008938_39400</name>
</gene>
<evidence type="ECO:0000313" key="2">
    <source>
        <dbReference type="EMBL" id="GGJ49550.1"/>
    </source>
</evidence>
<dbReference type="SUPFAM" id="SSF51182">
    <property type="entry name" value="RmlC-like cupins"/>
    <property type="match status" value="1"/>
</dbReference>
<proteinExistence type="predicted"/>
<organism evidence="2 3">
    <name type="scientific">Deinococcus roseus</name>
    <dbReference type="NCBI Taxonomy" id="392414"/>
    <lineage>
        <taxon>Bacteria</taxon>
        <taxon>Thermotogati</taxon>
        <taxon>Deinococcota</taxon>
        <taxon>Deinococci</taxon>
        <taxon>Deinococcales</taxon>
        <taxon>Deinococcaceae</taxon>
        <taxon>Deinococcus</taxon>
    </lineage>
</organism>
<dbReference type="InterPro" id="IPR014710">
    <property type="entry name" value="RmlC-like_jellyroll"/>
</dbReference>
<dbReference type="Gene3D" id="2.60.120.10">
    <property type="entry name" value="Jelly Rolls"/>
    <property type="match status" value="1"/>
</dbReference>
<sequence length="250" mass="28774">MSLKNLPGNKFELTANDIDYITQSIAYSALKNESFQDDGYLDGLIEKPWGYEFRTYCDPFFDIWKLTIKPAQRTSVHCHPRKETILICLSGEGILASLDREEVISAGSYIHIDRGVFHSTRNISATENLELIEVENPRNKFDLVRIKDAYGRESMGYETTQRFDLNLPEMQTFESRFNYSCKLRAEDENQRYLFSIEDFAELQPGAQDFLFVKLGIEDHLLGGPVVINLQHTTPTGIDTPMMGLRIRKTR</sequence>
<dbReference type="InterPro" id="IPR011051">
    <property type="entry name" value="RmlC_Cupin_sf"/>
</dbReference>
<dbReference type="EMBL" id="BMOD01000020">
    <property type="protein sequence ID" value="GGJ49550.1"/>
    <property type="molecule type" value="Genomic_DNA"/>
</dbReference>
<dbReference type="RefSeq" id="WP_189005693.1">
    <property type="nucleotide sequence ID" value="NZ_BMOD01000020.1"/>
</dbReference>
<evidence type="ECO:0000313" key="3">
    <source>
        <dbReference type="Proteomes" id="UP000632222"/>
    </source>
</evidence>
<accession>A0ABQ2D8I1</accession>
<protein>
    <recommendedName>
        <fullName evidence="1">Cupin type-2 domain-containing protein</fullName>
    </recommendedName>
</protein>
<dbReference type="InterPro" id="IPR013096">
    <property type="entry name" value="Cupin_2"/>
</dbReference>
<comment type="caution">
    <text evidence="2">The sequence shown here is derived from an EMBL/GenBank/DDBJ whole genome shotgun (WGS) entry which is preliminary data.</text>
</comment>
<feature type="domain" description="Cupin type-2" evidence="1">
    <location>
        <begin position="66"/>
        <end position="134"/>
    </location>
</feature>
<dbReference type="Proteomes" id="UP000632222">
    <property type="component" value="Unassembled WGS sequence"/>
</dbReference>